<protein>
    <recommendedName>
        <fullName evidence="3">HTH tetR-type domain-containing protein</fullName>
    </recommendedName>
</protein>
<name>A0A163L947_DIDRA</name>
<keyword evidence="1" id="KW-0238">DNA-binding</keyword>
<dbReference type="Proteomes" id="UP000076837">
    <property type="component" value="Unassembled WGS sequence"/>
</dbReference>
<feature type="compositionally biased region" description="Basic and acidic residues" evidence="2">
    <location>
        <begin position="445"/>
        <end position="463"/>
    </location>
</feature>
<evidence type="ECO:0000256" key="1">
    <source>
        <dbReference type="ARBA" id="ARBA00023125"/>
    </source>
</evidence>
<dbReference type="EMBL" id="JYNV01000060">
    <property type="protein sequence ID" value="KZM27593.1"/>
    <property type="molecule type" value="Genomic_DNA"/>
</dbReference>
<evidence type="ECO:0000313" key="4">
    <source>
        <dbReference type="EMBL" id="KZM27593.1"/>
    </source>
</evidence>
<gene>
    <name evidence="4" type="ORF">ST47_g1111</name>
</gene>
<reference evidence="4 5" key="1">
    <citation type="journal article" date="2016" name="Sci. Rep.">
        <title>Draft genome sequencing and secretome analysis of fungal phytopathogen Ascochyta rabiei provides insight into the necrotrophic effector repertoire.</title>
        <authorList>
            <person name="Verma S."/>
            <person name="Gazara R.K."/>
            <person name="Nizam S."/>
            <person name="Parween S."/>
            <person name="Chattopadhyay D."/>
            <person name="Verma P.K."/>
        </authorList>
    </citation>
    <scope>NUCLEOTIDE SEQUENCE [LARGE SCALE GENOMIC DNA]</scope>
    <source>
        <strain evidence="4 5">ArDII</strain>
    </source>
</reference>
<dbReference type="PROSITE" id="PS50977">
    <property type="entry name" value="HTH_TETR_2"/>
    <property type="match status" value="1"/>
</dbReference>
<dbReference type="InterPro" id="IPR001647">
    <property type="entry name" value="HTH_TetR"/>
</dbReference>
<dbReference type="AlphaFoldDB" id="A0A163L947"/>
<evidence type="ECO:0000256" key="2">
    <source>
        <dbReference type="SAM" id="MobiDB-lite"/>
    </source>
</evidence>
<feature type="compositionally biased region" description="Basic and acidic residues" evidence="2">
    <location>
        <begin position="502"/>
        <end position="516"/>
    </location>
</feature>
<evidence type="ECO:0000313" key="5">
    <source>
        <dbReference type="Proteomes" id="UP000076837"/>
    </source>
</evidence>
<dbReference type="InterPro" id="IPR041483">
    <property type="entry name" value="TetR_C_34"/>
</dbReference>
<accession>A0A163L947</accession>
<dbReference type="Gene3D" id="1.10.357.10">
    <property type="entry name" value="Tetracycline Repressor, domain 2"/>
    <property type="match status" value="1"/>
</dbReference>
<keyword evidence="5" id="KW-1185">Reference proteome</keyword>
<evidence type="ECO:0000259" key="3">
    <source>
        <dbReference type="PROSITE" id="PS50977"/>
    </source>
</evidence>
<feature type="domain" description="HTH tetR-type" evidence="3">
    <location>
        <begin position="1"/>
        <end position="48"/>
    </location>
</feature>
<dbReference type="Pfam" id="PF17929">
    <property type="entry name" value="TetR_C_34"/>
    <property type="match status" value="1"/>
</dbReference>
<dbReference type="SUPFAM" id="SSF46689">
    <property type="entry name" value="Homeodomain-like"/>
    <property type="match status" value="1"/>
</dbReference>
<organism evidence="4 5">
    <name type="scientific">Didymella rabiei</name>
    <name type="common">Chickpea ascochyta blight fungus</name>
    <name type="synonym">Mycosphaerella rabiei</name>
    <dbReference type="NCBI Taxonomy" id="5454"/>
    <lineage>
        <taxon>Eukaryota</taxon>
        <taxon>Fungi</taxon>
        <taxon>Dikarya</taxon>
        <taxon>Ascomycota</taxon>
        <taxon>Pezizomycotina</taxon>
        <taxon>Dothideomycetes</taxon>
        <taxon>Pleosporomycetidae</taxon>
        <taxon>Pleosporales</taxon>
        <taxon>Pleosporineae</taxon>
        <taxon>Didymellaceae</taxon>
        <taxon>Ascochyta</taxon>
    </lineage>
</organism>
<dbReference type="InterPro" id="IPR009057">
    <property type="entry name" value="Homeodomain-like_sf"/>
</dbReference>
<comment type="caution">
    <text evidence="4">The sequence shown here is derived from an EMBL/GenBank/DDBJ whole genome shotgun (WGS) entry which is preliminary data.</text>
</comment>
<proteinExistence type="predicted"/>
<sequence length="516" mass="55572">MLGSKPVADISLRELSESVGLAKSNVLRYFDSREAIFLEVLDENWVAWLDGLSESLTPAGDESPFATEIHVASTVAESLVAQRLLCELMSVMAGVLERNISVDFARDFKRRATVNSGRFASLIHSQLPHLSEGDAAQFAKVTLVIVAGLWPTAEPAESMVVVLNEMQAPPAADMFATGLREGAVQRQDGDLARCEHAEWWTPEPGSAACVQLRAVAVTGEPVHRRLIEFDQKVERPDLSAVGMTGELQIHSRGSGLSYLLRLMGEHQDRQIGVGAGKGHIEVRAVTVELRSQSGGVVDSGDDQVVAALGDDEVPVVQGIPADRGHVVEPLLSLVEVLVIPGDVDTSESGFHRREWGGLAEALLHCSVGNVADVGHDVGVEFVDCRDHALGPLLAIDRAEMGVGNCDYSKLVHSRSEARDGDVDVLDPWQSHGFPIAPDQQNGRGDQCRNGDDSRSKRVIHAADEQSEPQDFTEQGPHEHDPDDSEEGVADQANWIAVSVSVAEHHGGRQGDQEGGK</sequence>
<feature type="region of interest" description="Disordered" evidence="2">
    <location>
        <begin position="416"/>
        <end position="516"/>
    </location>
</feature>
<dbReference type="GO" id="GO:0003677">
    <property type="term" value="F:DNA binding"/>
    <property type="evidence" value="ECO:0007669"/>
    <property type="project" value="UniProtKB-KW"/>
</dbReference>